<feature type="compositionally biased region" description="Acidic residues" evidence="1">
    <location>
        <begin position="233"/>
        <end position="243"/>
    </location>
</feature>
<feature type="compositionally biased region" description="Acidic residues" evidence="1">
    <location>
        <begin position="250"/>
        <end position="259"/>
    </location>
</feature>
<proteinExistence type="predicted"/>
<feature type="domain" description="Aminotransferase-like plant mobile" evidence="2">
    <location>
        <begin position="4"/>
        <end position="186"/>
    </location>
</feature>
<gene>
    <name evidence="3" type="ORF">PIB30_093039</name>
</gene>
<feature type="region of interest" description="Disordered" evidence="1">
    <location>
        <begin position="362"/>
        <end position="386"/>
    </location>
</feature>
<dbReference type="InterPro" id="IPR019557">
    <property type="entry name" value="AminoTfrase-like_pln_mobile"/>
</dbReference>
<evidence type="ECO:0000259" key="2">
    <source>
        <dbReference type="Pfam" id="PF10536"/>
    </source>
</evidence>
<evidence type="ECO:0000313" key="3">
    <source>
        <dbReference type="EMBL" id="MED6164734.1"/>
    </source>
</evidence>
<evidence type="ECO:0000256" key="1">
    <source>
        <dbReference type="SAM" id="MobiDB-lite"/>
    </source>
</evidence>
<comment type="caution">
    <text evidence="3">The sequence shown here is derived from an EMBL/GenBank/DDBJ whole genome shotgun (WGS) entry which is preliminary data.</text>
</comment>
<accession>A0ABU6UUH9</accession>
<name>A0ABU6UUH9_9FABA</name>
<feature type="region of interest" description="Disordered" evidence="1">
    <location>
        <begin position="211"/>
        <end position="272"/>
    </location>
</feature>
<dbReference type="EMBL" id="JASCZI010122788">
    <property type="protein sequence ID" value="MED6164734.1"/>
    <property type="molecule type" value="Genomic_DNA"/>
</dbReference>
<feature type="compositionally biased region" description="Low complexity" evidence="1">
    <location>
        <begin position="364"/>
        <end position="373"/>
    </location>
</feature>
<reference evidence="3 4" key="1">
    <citation type="journal article" date="2023" name="Plants (Basel)">
        <title>Bridging the Gap: Combining Genomics and Transcriptomics Approaches to Understand Stylosanthes scabra, an Orphan Legume from the Brazilian Caatinga.</title>
        <authorList>
            <person name="Ferreira-Neto J.R.C."/>
            <person name="da Silva M.D."/>
            <person name="Binneck E."/>
            <person name="de Melo N.F."/>
            <person name="da Silva R.H."/>
            <person name="de Melo A.L.T.M."/>
            <person name="Pandolfi V."/>
            <person name="Bustamante F.O."/>
            <person name="Brasileiro-Vidal A.C."/>
            <person name="Benko-Iseppon A.M."/>
        </authorList>
    </citation>
    <scope>NUCLEOTIDE SEQUENCE [LARGE SCALE GENOMIC DNA]</scope>
    <source>
        <tissue evidence="3">Leaves</tissue>
    </source>
</reference>
<keyword evidence="4" id="KW-1185">Reference proteome</keyword>
<feature type="region of interest" description="Disordered" evidence="1">
    <location>
        <begin position="285"/>
        <end position="306"/>
    </location>
</feature>
<dbReference type="InterPro" id="IPR044824">
    <property type="entry name" value="MAIN-like"/>
</dbReference>
<dbReference type="PANTHER" id="PTHR46033">
    <property type="entry name" value="PROTEIN MAIN-LIKE 2"/>
    <property type="match status" value="1"/>
</dbReference>
<dbReference type="Proteomes" id="UP001341840">
    <property type="component" value="Unassembled WGS sequence"/>
</dbReference>
<protein>
    <recommendedName>
        <fullName evidence="2">Aminotransferase-like plant mobile domain-containing protein</fullName>
    </recommendedName>
</protein>
<evidence type="ECO:0000313" key="4">
    <source>
        <dbReference type="Proteomes" id="UP001341840"/>
    </source>
</evidence>
<dbReference type="Pfam" id="PF10536">
    <property type="entry name" value="PMD"/>
    <property type="match status" value="1"/>
</dbReference>
<dbReference type="PANTHER" id="PTHR46033:SF8">
    <property type="entry name" value="PROTEIN MAINTENANCE OF MERISTEMS-LIKE"/>
    <property type="match status" value="1"/>
</dbReference>
<organism evidence="3 4">
    <name type="scientific">Stylosanthes scabra</name>
    <dbReference type="NCBI Taxonomy" id="79078"/>
    <lineage>
        <taxon>Eukaryota</taxon>
        <taxon>Viridiplantae</taxon>
        <taxon>Streptophyta</taxon>
        <taxon>Embryophyta</taxon>
        <taxon>Tracheophyta</taxon>
        <taxon>Spermatophyta</taxon>
        <taxon>Magnoliopsida</taxon>
        <taxon>eudicotyledons</taxon>
        <taxon>Gunneridae</taxon>
        <taxon>Pentapetalae</taxon>
        <taxon>rosids</taxon>
        <taxon>fabids</taxon>
        <taxon>Fabales</taxon>
        <taxon>Fabaceae</taxon>
        <taxon>Papilionoideae</taxon>
        <taxon>50 kb inversion clade</taxon>
        <taxon>dalbergioids sensu lato</taxon>
        <taxon>Dalbergieae</taxon>
        <taxon>Pterocarpus clade</taxon>
        <taxon>Stylosanthes</taxon>
    </lineage>
</organism>
<sequence length="463" mass="52867">MEKSGCLPLVISWIYQRFPRFCPPGRSVMVFPLVSRLNGLAQTSRDTHTRRQLELRNELDRVGIDDFVWTPYMAPQWRTIEPAWVNEAGEIQTWLATVPIVLFMYVRFHHVDRVKRQFGSEHPVPLDPVNLDGFLRTLARGNDRWWPDELAYWYGFWRNRMSRDHQIQIVPTRPPGWTSREYTDWWTVTCRQRFLTQDRLLQDPRGVQLLGDRPDIRWKGEGASSSGQVDSQPGEDDEDEEAEYDRQEETPEGDGDQDLGGDGPTAHDPDLDFFSGTDLELARFMEYGGGSGSGSGPQPSSRGDRRIVMARRVTCTSCFRAGSRRWIRSHMGMWRLAPLMIRFTGRARLYSLTLTNPSRFKGFSTTSPSSSRSFTHHHSSSISCPRPIARRTTSHYRSRLISHLHGLSNITGPPSAITHRPHSPSMTIWRTRLSAHGHSGHKGIAIRPLRHIIPSPPSPGARG</sequence>